<gene>
    <name evidence="9" type="ORF">DICPUDRAFT_41864</name>
</gene>
<dbReference type="STRING" id="5786.F1A0Y5"/>
<evidence type="ECO:0000256" key="4">
    <source>
        <dbReference type="ARBA" id="ARBA00022723"/>
    </source>
</evidence>
<evidence type="ECO:0000256" key="6">
    <source>
        <dbReference type="ARBA" id="ARBA00022771"/>
    </source>
</evidence>
<dbReference type="Proteomes" id="UP000001064">
    <property type="component" value="Unassembled WGS sequence"/>
</dbReference>
<dbReference type="PANTHER" id="PTHR10131">
    <property type="entry name" value="TNF RECEPTOR ASSOCIATED FACTOR"/>
    <property type="match status" value="1"/>
</dbReference>
<evidence type="ECO:0000256" key="5">
    <source>
        <dbReference type="ARBA" id="ARBA00022737"/>
    </source>
</evidence>
<feature type="compositionally biased region" description="Low complexity" evidence="8">
    <location>
        <begin position="10"/>
        <end position="21"/>
    </location>
</feature>
<dbReference type="InParanoid" id="F1A0Y5"/>
<dbReference type="EMBL" id="GL871354">
    <property type="protein sequence ID" value="EGC30142.1"/>
    <property type="molecule type" value="Genomic_DNA"/>
</dbReference>
<keyword evidence="10" id="KW-1185">Reference proteome</keyword>
<proteinExistence type="predicted"/>
<evidence type="ECO:0000256" key="1">
    <source>
        <dbReference type="ARBA" id="ARBA00003051"/>
    </source>
</evidence>
<name>F1A0Y5_DICPU</name>
<accession>F1A0Y5</accession>
<keyword evidence="3" id="KW-0963">Cytoplasm</keyword>
<dbReference type="Gene3D" id="3.30.40.10">
    <property type="entry name" value="Zinc/RING finger domain, C3HC4 (zinc finger)"/>
    <property type="match status" value="3"/>
</dbReference>
<reference evidence="10" key="1">
    <citation type="journal article" date="2011" name="Genome Biol.">
        <title>Comparative genomics of the social amoebae Dictyostelium discoideum and Dictyostelium purpureum.</title>
        <authorList>
            <consortium name="US DOE Joint Genome Institute (JGI-PGF)"/>
            <person name="Sucgang R."/>
            <person name="Kuo A."/>
            <person name="Tian X."/>
            <person name="Salerno W."/>
            <person name="Parikh A."/>
            <person name="Feasley C.L."/>
            <person name="Dalin E."/>
            <person name="Tu H."/>
            <person name="Huang E."/>
            <person name="Barry K."/>
            <person name="Lindquist E."/>
            <person name="Shapiro H."/>
            <person name="Bruce D."/>
            <person name="Schmutz J."/>
            <person name="Salamov A."/>
            <person name="Fey P."/>
            <person name="Gaudet P."/>
            <person name="Anjard C."/>
            <person name="Babu M.M."/>
            <person name="Basu S."/>
            <person name="Bushmanova Y."/>
            <person name="van der Wel H."/>
            <person name="Katoh-Kurasawa M."/>
            <person name="Dinh C."/>
            <person name="Coutinho P.M."/>
            <person name="Saito T."/>
            <person name="Elias M."/>
            <person name="Schaap P."/>
            <person name="Kay R.R."/>
            <person name="Henrissat B."/>
            <person name="Eichinger L."/>
            <person name="Rivero F."/>
            <person name="Putnam N.H."/>
            <person name="West C.M."/>
            <person name="Loomis W.F."/>
            <person name="Chisholm R.L."/>
            <person name="Shaulsky G."/>
            <person name="Strassmann J.E."/>
            <person name="Queller D.C."/>
            <person name="Kuspa A."/>
            <person name="Grigoriev I.V."/>
        </authorList>
    </citation>
    <scope>NUCLEOTIDE SEQUENCE [LARGE SCALE GENOMIC DNA]</scope>
    <source>
        <strain evidence="10">QSDP1</strain>
    </source>
</reference>
<keyword evidence="6" id="KW-0863">Zinc-finger</keyword>
<evidence type="ECO:0000256" key="2">
    <source>
        <dbReference type="ARBA" id="ARBA00004496"/>
    </source>
</evidence>
<dbReference type="GO" id="GO:0008270">
    <property type="term" value="F:zinc ion binding"/>
    <property type="evidence" value="ECO:0007669"/>
    <property type="project" value="UniProtKB-KW"/>
</dbReference>
<dbReference type="KEGG" id="dpp:DICPUDRAFT_41864"/>
<comment type="subcellular location">
    <subcellularLocation>
        <location evidence="2">Cytoplasm</location>
    </subcellularLocation>
</comment>
<dbReference type="AlphaFoldDB" id="F1A0Y5"/>
<dbReference type="GeneID" id="10511104"/>
<keyword evidence="5" id="KW-0677">Repeat</keyword>
<comment type="function">
    <text evidence="1">Probable adapter protein and signal transducer that links members of the tumor necrosis factor receptor family to different signaling pathways by association with the receptor cytoplasmic domain and kinases.</text>
</comment>
<feature type="region of interest" description="Disordered" evidence="8">
    <location>
        <begin position="1"/>
        <end position="21"/>
    </location>
</feature>
<organism evidence="9 10">
    <name type="scientific">Dictyostelium purpureum</name>
    <name type="common">Slime mold</name>
    <dbReference type="NCBI Taxonomy" id="5786"/>
    <lineage>
        <taxon>Eukaryota</taxon>
        <taxon>Amoebozoa</taxon>
        <taxon>Evosea</taxon>
        <taxon>Eumycetozoa</taxon>
        <taxon>Dictyostelia</taxon>
        <taxon>Dictyosteliales</taxon>
        <taxon>Dictyosteliaceae</taxon>
        <taxon>Dictyostelium</taxon>
    </lineage>
</organism>
<evidence type="ECO:0000256" key="7">
    <source>
        <dbReference type="ARBA" id="ARBA00022833"/>
    </source>
</evidence>
<evidence type="ECO:0000313" key="10">
    <source>
        <dbReference type="Proteomes" id="UP000001064"/>
    </source>
</evidence>
<keyword evidence="7" id="KW-0862">Zinc</keyword>
<dbReference type="OrthoDB" id="5989761at2759"/>
<evidence type="ECO:0000256" key="3">
    <source>
        <dbReference type="ARBA" id="ARBA00022490"/>
    </source>
</evidence>
<dbReference type="VEuPathDB" id="AmoebaDB:DICPUDRAFT_41864"/>
<evidence type="ECO:0000256" key="8">
    <source>
        <dbReference type="SAM" id="MobiDB-lite"/>
    </source>
</evidence>
<dbReference type="GO" id="GO:0005737">
    <property type="term" value="C:cytoplasm"/>
    <property type="evidence" value="ECO:0007669"/>
    <property type="project" value="UniProtKB-SubCell"/>
</dbReference>
<dbReference type="SUPFAM" id="SSF57850">
    <property type="entry name" value="RING/U-box"/>
    <property type="match status" value="1"/>
</dbReference>
<dbReference type="PANTHER" id="PTHR10131:SF150">
    <property type="entry name" value="TNF RECEPTOR-ASSOCIATED FACTOR FAMILY PROTEIN DDB_G0272340"/>
    <property type="match status" value="1"/>
</dbReference>
<evidence type="ECO:0008006" key="11">
    <source>
        <dbReference type="Google" id="ProtNLM"/>
    </source>
</evidence>
<dbReference type="SUPFAM" id="SSF49599">
    <property type="entry name" value="TRAF domain-like"/>
    <property type="match status" value="1"/>
</dbReference>
<dbReference type="OMA" id="CHADLKQ"/>
<dbReference type="RefSeq" id="XP_003293325.1">
    <property type="nucleotide sequence ID" value="XM_003293277.1"/>
</dbReference>
<feature type="non-terminal residue" evidence="9">
    <location>
        <position position="201"/>
    </location>
</feature>
<sequence>MASKKKDKNINNNINNNSNNKNNKTKIKYTLEDILVDFNSLEDKYMCEICAECLFKDLNKIEAFQCKEGHVFCTSCWTQSLARKKECMACRAPCDFKTLSKNILLQKLGCRMIISFDELESHLKNCLYEFIECPFNKSTTPKESKCYCIIRKNLIKKHQEVCTITIGVCTYCQVDFGKKEILKQHQDTTCPKYLVKCTQEC</sequence>
<protein>
    <recommendedName>
        <fullName evidence="11">TRAF-type domain-containing protein</fullName>
    </recommendedName>
</protein>
<evidence type="ECO:0000313" key="9">
    <source>
        <dbReference type="EMBL" id="EGC30142.1"/>
    </source>
</evidence>
<dbReference type="InterPro" id="IPR013083">
    <property type="entry name" value="Znf_RING/FYVE/PHD"/>
</dbReference>
<keyword evidence="4" id="KW-0479">Metal-binding</keyword>